<keyword evidence="2" id="KW-1185">Reference proteome</keyword>
<organism evidence="1 2">
    <name type="scientific">Subsaximicrobium wynnwilliamsii</name>
    <dbReference type="NCBI Taxonomy" id="291179"/>
    <lineage>
        <taxon>Bacteria</taxon>
        <taxon>Pseudomonadati</taxon>
        <taxon>Bacteroidota</taxon>
        <taxon>Flavobacteriia</taxon>
        <taxon>Flavobacteriales</taxon>
        <taxon>Flavobacteriaceae</taxon>
        <taxon>Subsaximicrobium</taxon>
    </lineage>
</organism>
<gene>
    <name evidence="1" type="ORF">ESY86_19245</name>
</gene>
<evidence type="ECO:0000313" key="2">
    <source>
        <dbReference type="Proteomes" id="UP000321578"/>
    </source>
</evidence>
<evidence type="ECO:0000313" key="1">
    <source>
        <dbReference type="EMBL" id="TXD86791.1"/>
    </source>
</evidence>
<reference evidence="1 2" key="1">
    <citation type="submission" date="2019-08" db="EMBL/GenBank/DDBJ databases">
        <title>Genomes of Subsaximicrobium wynnwilliamsii strains.</title>
        <authorList>
            <person name="Bowman J.P."/>
        </authorList>
    </citation>
    <scope>NUCLEOTIDE SEQUENCE [LARGE SCALE GENOMIC DNA]</scope>
    <source>
        <strain evidence="1 2">2-80-2</strain>
    </source>
</reference>
<dbReference type="EMBL" id="VORO01000038">
    <property type="protein sequence ID" value="TXD86791.1"/>
    <property type="molecule type" value="Genomic_DNA"/>
</dbReference>
<protein>
    <submittedName>
        <fullName evidence="1">Alpha-ketoglutarate decarboxylase</fullName>
    </submittedName>
</protein>
<sequence>MEFLRLPAILKLSTVSVFLLLSHFIGAQDLRQNTDFWSHVRFGGGVGLNFGDGFFSGTLAPSAIYDYNRQFSMGIGLNATYSSQKNVFNATVLGGSLIGLFNPIDEIQVSAEFEQLNVSQNFDDPVFRDDNYWYPALFMGVGYRSRNVTIGVRYDLLYDDNKSIYANAWAPFMRFFF</sequence>
<dbReference type="OrthoDB" id="1160493at2"/>
<proteinExistence type="predicted"/>
<dbReference type="Proteomes" id="UP000321578">
    <property type="component" value="Unassembled WGS sequence"/>
</dbReference>
<dbReference type="AlphaFoldDB" id="A0A5C6ZAS1"/>
<name>A0A5C6ZAS1_9FLAO</name>
<comment type="caution">
    <text evidence="1">The sequence shown here is derived from an EMBL/GenBank/DDBJ whole genome shotgun (WGS) entry which is preliminary data.</text>
</comment>
<accession>A0A5C6ZAS1</accession>
<dbReference type="RefSeq" id="WP_147088344.1">
    <property type="nucleotide sequence ID" value="NZ_VORM01000023.1"/>
</dbReference>